<keyword evidence="1" id="KW-0479">Metal-binding</keyword>
<reference evidence="5 6" key="1">
    <citation type="journal article" date="2012" name="Stand. Genomic Sci.">
        <title>Complete genome sequence of Pyrobaculum oguniense.</title>
        <authorList>
            <person name="Bernick D.L."/>
            <person name="Karplus K."/>
            <person name="Lui L.M."/>
            <person name="Coker J.K."/>
            <person name="Murphy J.N."/>
            <person name="Chan P.P."/>
            <person name="Cozen A.E."/>
            <person name="Lowe T.M."/>
        </authorList>
    </citation>
    <scope>NUCLEOTIDE SEQUENCE [LARGE SCALE GENOMIC DNA]</scope>
    <source>
        <strain evidence="5 6">TE7</strain>
    </source>
</reference>
<protein>
    <submittedName>
        <fullName evidence="5">CRISPR-associated endonuclease Cas3-HD</fullName>
    </submittedName>
</protein>
<dbReference type="EMBL" id="CP003316">
    <property type="protein sequence ID" value="AFA39171.1"/>
    <property type="molecule type" value="Genomic_DNA"/>
</dbReference>
<dbReference type="GO" id="GO:0004519">
    <property type="term" value="F:endonuclease activity"/>
    <property type="evidence" value="ECO:0007669"/>
    <property type="project" value="UniProtKB-KW"/>
</dbReference>
<proteinExistence type="predicted"/>
<gene>
    <name evidence="5" type="ordered locus">Pogu_1144</name>
</gene>
<evidence type="ECO:0000259" key="4">
    <source>
        <dbReference type="PROSITE" id="PS51643"/>
    </source>
</evidence>
<dbReference type="HOGENOM" id="CLU_1076128_0_0_2"/>
<name>H6QA49_PYROT</name>
<keyword evidence="6" id="KW-1185">Reference proteome</keyword>
<evidence type="ECO:0000313" key="6">
    <source>
        <dbReference type="Proteomes" id="UP000009062"/>
    </source>
</evidence>
<accession>H6QA49</accession>
<dbReference type="eggNOG" id="arCOG01442">
    <property type="taxonomic scope" value="Archaea"/>
</dbReference>
<keyword evidence="5" id="KW-0540">Nuclease</keyword>
<dbReference type="AlphaFoldDB" id="H6QA49"/>
<dbReference type="PROSITE" id="PS51643">
    <property type="entry name" value="HD_CAS3"/>
    <property type="match status" value="1"/>
</dbReference>
<keyword evidence="5" id="KW-0255">Endonuclease</keyword>
<dbReference type="GO" id="GO:0016787">
    <property type="term" value="F:hydrolase activity"/>
    <property type="evidence" value="ECO:0007669"/>
    <property type="project" value="UniProtKB-KW"/>
</dbReference>
<dbReference type="NCBIfam" id="TIGR01596">
    <property type="entry name" value="cas3_HD"/>
    <property type="match status" value="1"/>
</dbReference>
<dbReference type="CDD" id="cd10013">
    <property type="entry name" value="Cas3''_I"/>
    <property type="match status" value="1"/>
</dbReference>
<keyword evidence="3" id="KW-0051">Antiviral defense</keyword>
<evidence type="ECO:0000256" key="3">
    <source>
        <dbReference type="ARBA" id="ARBA00023118"/>
    </source>
</evidence>
<evidence type="ECO:0000313" key="5">
    <source>
        <dbReference type="EMBL" id="AFA39171.1"/>
    </source>
</evidence>
<evidence type="ECO:0000256" key="1">
    <source>
        <dbReference type="ARBA" id="ARBA00022723"/>
    </source>
</evidence>
<dbReference type="STRING" id="698757.Pogu_1144"/>
<dbReference type="InterPro" id="IPR006483">
    <property type="entry name" value="CRISPR-assoc_Cas3_HD"/>
</dbReference>
<sequence>MSKCLAYSKEGCSESFVDHVERVVAVWDMLRPYYLLPVQRALGVGGDPVLYAAVAHDFGKLALAYQDQGKKRHFYRHELLSAYFAYKCFEGPEEAKVAVSAAVWLHHEPIITSAYITQLGESYMPLYVVKRTLEFLQDELVVGCDYQEVSSHVRKWNSCLAESLEQWAEKGLDIAEVMRILKRVLVKATVGGIERAHVMRAKIAAVLYPLIVADGVAAYVGRAVCGRCGEEQRGTKVIRAALCGAEPLDKAALLKLCR</sequence>
<keyword evidence="2" id="KW-0378">Hydrolase</keyword>
<dbReference type="GO" id="GO:0046872">
    <property type="term" value="F:metal ion binding"/>
    <property type="evidence" value="ECO:0007669"/>
    <property type="project" value="UniProtKB-KW"/>
</dbReference>
<dbReference type="KEGG" id="pog:Pogu_1144"/>
<dbReference type="InterPro" id="IPR038257">
    <property type="entry name" value="CRISPR-assoc_Cas3_HD_sf"/>
</dbReference>
<dbReference type="Proteomes" id="UP000009062">
    <property type="component" value="Chromosome"/>
</dbReference>
<evidence type="ECO:0000256" key="2">
    <source>
        <dbReference type="ARBA" id="ARBA00022801"/>
    </source>
</evidence>
<organism evidence="5 6">
    <name type="scientific">Pyrobaculum oguniense (strain DSM 13380 / JCM 10595 / TE7)</name>
    <dbReference type="NCBI Taxonomy" id="698757"/>
    <lineage>
        <taxon>Archaea</taxon>
        <taxon>Thermoproteota</taxon>
        <taxon>Thermoprotei</taxon>
        <taxon>Thermoproteales</taxon>
        <taxon>Thermoproteaceae</taxon>
        <taxon>Pyrobaculum</taxon>
    </lineage>
</organism>
<feature type="domain" description="HD Cas3-type" evidence="4">
    <location>
        <begin position="9"/>
        <end position="196"/>
    </location>
</feature>
<dbReference type="SUPFAM" id="SSF109604">
    <property type="entry name" value="HD-domain/PDEase-like"/>
    <property type="match status" value="1"/>
</dbReference>
<dbReference type="GO" id="GO:0051607">
    <property type="term" value="P:defense response to virus"/>
    <property type="evidence" value="ECO:0007669"/>
    <property type="project" value="UniProtKB-KW"/>
</dbReference>
<dbReference type="Gene3D" id="1.10.3210.30">
    <property type="match status" value="1"/>
</dbReference>